<accession>A0ABV6IQC0</accession>
<keyword evidence="3" id="KW-1185">Reference proteome</keyword>
<name>A0ABV6IQC0_9PROT</name>
<comment type="caution">
    <text evidence="2">The sequence shown here is derived from an EMBL/GenBank/DDBJ whole genome shotgun (WGS) entry which is preliminary data.</text>
</comment>
<dbReference type="InterPro" id="IPR029068">
    <property type="entry name" value="Glyas_Bleomycin-R_OHBP_Dase"/>
</dbReference>
<dbReference type="Gene3D" id="3.10.180.10">
    <property type="entry name" value="2,3-Dihydroxybiphenyl 1,2-Dioxygenase, domain 1"/>
    <property type="match status" value="1"/>
</dbReference>
<organism evidence="2 3">
    <name type="scientific">Muricoccus vinaceus</name>
    <dbReference type="NCBI Taxonomy" id="424704"/>
    <lineage>
        <taxon>Bacteria</taxon>
        <taxon>Pseudomonadati</taxon>
        <taxon>Pseudomonadota</taxon>
        <taxon>Alphaproteobacteria</taxon>
        <taxon>Acetobacterales</taxon>
        <taxon>Roseomonadaceae</taxon>
        <taxon>Muricoccus</taxon>
    </lineage>
</organism>
<evidence type="ECO:0000313" key="2">
    <source>
        <dbReference type="EMBL" id="MFC0385805.1"/>
    </source>
</evidence>
<dbReference type="Pfam" id="PF18029">
    <property type="entry name" value="Glyoxalase_6"/>
    <property type="match status" value="1"/>
</dbReference>
<dbReference type="EMBL" id="JBHLVZ010000014">
    <property type="protein sequence ID" value="MFC0385805.1"/>
    <property type="molecule type" value="Genomic_DNA"/>
</dbReference>
<evidence type="ECO:0000259" key="1">
    <source>
        <dbReference type="Pfam" id="PF18029"/>
    </source>
</evidence>
<gene>
    <name evidence="2" type="ORF">ACFFIC_09565</name>
</gene>
<feature type="domain" description="Glyoxalase-like" evidence="1">
    <location>
        <begin position="12"/>
        <end position="105"/>
    </location>
</feature>
<dbReference type="Proteomes" id="UP001589789">
    <property type="component" value="Unassembled WGS sequence"/>
</dbReference>
<dbReference type="CDD" id="cd06587">
    <property type="entry name" value="VOC"/>
    <property type="match status" value="1"/>
</dbReference>
<dbReference type="RefSeq" id="WP_377049954.1">
    <property type="nucleotide sequence ID" value="NZ_JBHLVZ010000014.1"/>
</dbReference>
<proteinExistence type="predicted"/>
<protein>
    <submittedName>
        <fullName evidence="2">VOC family protein</fullName>
    </submittedName>
</protein>
<evidence type="ECO:0000313" key="3">
    <source>
        <dbReference type="Proteomes" id="UP001589789"/>
    </source>
</evidence>
<reference evidence="2 3" key="1">
    <citation type="submission" date="2024-09" db="EMBL/GenBank/DDBJ databases">
        <authorList>
            <person name="Sun Q."/>
            <person name="Mori K."/>
        </authorList>
    </citation>
    <scope>NUCLEOTIDE SEQUENCE [LARGE SCALE GENOMIC DNA]</scope>
    <source>
        <strain evidence="2 3">CCM 7468</strain>
    </source>
</reference>
<dbReference type="InterPro" id="IPR041581">
    <property type="entry name" value="Glyoxalase_6"/>
</dbReference>
<dbReference type="SUPFAM" id="SSF54593">
    <property type="entry name" value="Glyoxalase/Bleomycin resistance protein/Dihydroxybiphenyl dioxygenase"/>
    <property type="match status" value="1"/>
</dbReference>
<sequence>MSAPVRCYVEHVAIRVRDLDWHLRFFREALGMDIRDIDGETAAPRQVWLRGGPQLVADLDFDGPEGRLFHLGVMTTDLEASIAAAQDWGVRELPQGRNWLALPDGLVVELLQASPGAVEAALAVDPRA</sequence>